<evidence type="ECO:0000313" key="5">
    <source>
        <dbReference type="Proteomes" id="UP000652761"/>
    </source>
</evidence>
<reference evidence="4" key="1">
    <citation type="submission" date="2017-07" db="EMBL/GenBank/DDBJ databases">
        <title>Taro Niue Genome Assembly and Annotation.</title>
        <authorList>
            <person name="Atibalentja N."/>
            <person name="Keating K."/>
            <person name="Fields C.J."/>
        </authorList>
    </citation>
    <scope>NUCLEOTIDE SEQUENCE</scope>
    <source>
        <strain evidence="4">Niue_2</strain>
        <tissue evidence="4">Leaf</tissue>
    </source>
</reference>
<organism evidence="4 5">
    <name type="scientific">Colocasia esculenta</name>
    <name type="common">Wild taro</name>
    <name type="synonym">Arum esculentum</name>
    <dbReference type="NCBI Taxonomy" id="4460"/>
    <lineage>
        <taxon>Eukaryota</taxon>
        <taxon>Viridiplantae</taxon>
        <taxon>Streptophyta</taxon>
        <taxon>Embryophyta</taxon>
        <taxon>Tracheophyta</taxon>
        <taxon>Spermatophyta</taxon>
        <taxon>Magnoliopsida</taxon>
        <taxon>Liliopsida</taxon>
        <taxon>Araceae</taxon>
        <taxon>Aroideae</taxon>
        <taxon>Colocasieae</taxon>
        <taxon>Colocasia</taxon>
    </lineage>
</organism>
<dbReference type="InterPro" id="IPR046848">
    <property type="entry name" value="E_motif"/>
</dbReference>
<dbReference type="EMBL" id="NMUH01001166">
    <property type="protein sequence ID" value="MQL89647.1"/>
    <property type="molecule type" value="Genomic_DNA"/>
</dbReference>
<feature type="repeat" description="PPR" evidence="2">
    <location>
        <begin position="169"/>
        <end position="199"/>
    </location>
</feature>
<dbReference type="Pfam" id="PF20431">
    <property type="entry name" value="E_motif"/>
    <property type="match status" value="1"/>
</dbReference>
<keyword evidence="1" id="KW-0677">Repeat</keyword>
<dbReference type="Proteomes" id="UP000652761">
    <property type="component" value="Unassembled WGS sequence"/>
</dbReference>
<dbReference type="Gene3D" id="1.25.40.10">
    <property type="entry name" value="Tetratricopeptide repeat domain"/>
    <property type="match status" value="3"/>
</dbReference>
<dbReference type="AlphaFoldDB" id="A0A843V4R2"/>
<dbReference type="InterPro" id="IPR011990">
    <property type="entry name" value="TPR-like_helical_dom_sf"/>
</dbReference>
<dbReference type="GO" id="GO:0009451">
    <property type="term" value="P:RNA modification"/>
    <property type="evidence" value="ECO:0007669"/>
    <property type="project" value="InterPro"/>
</dbReference>
<protein>
    <recommendedName>
        <fullName evidence="3">DYW domain-containing protein</fullName>
    </recommendedName>
</protein>
<evidence type="ECO:0000313" key="4">
    <source>
        <dbReference type="EMBL" id="MQL89647.1"/>
    </source>
</evidence>
<dbReference type="Pfam" id="PF01535">
    <property type="entry name" value="PPR"/>
    <property type="match status" value="6"/>
</dbReference>
<feature type="repeat" description="PPR" evidence="2">
    <location>
        <begin position="309"/>
        <end position="343"/>
    </location>
</feature>
<accession>A0A843V4R2</accession>
<keyword evidence="5" id="KW-1185">Reference proteome</keyword>
<dbReference type="InterPro" id="IPR002885">
    <property type="entry name" value="PPR_rpt"/>
</dbReference>
<dbReference type="Pfam" id="PF14432">
    <property type="entry name" value="DYW_deaminase"/>
    <property type="match status" value="1"/>
</dbReference>
<evidence type="ECO:0000256" key="2">
    <source>
        <dbReference type="PROSITE-ProRule" id="PRU00708"/>
    </source>
</evidence>
<dbReference type="FunFam" id="1.25.40.10:FF:000184">
    <property type="entry name" value="Pentatricopeptide repeat-containing protein, chloroplastic"/>
    <property type="match status" value="1"/>
</dbReference>
<dbReference type="PANTHER" id="PTHR47926:SF408">
    <property type="entry name" value="DYW DOMAIN-CONTAINING PROTEIN"/>
    <property type="match status" value="1"/>
</dbReference>
<evidence type="ECO:0000256" key="1">
    <source>
        <dbReference type="ARBA" id="ARBA00022737"/>
    </source>
</evidence>
<proteinExistence type="predicted"/>
<dbReference type="InterPro" id="IPR046960">
    <property type="entry name" value="PPR_At4g14850-like_plant"/>
</dbReference>
<dbReference type="OrthoDB" id="185373at2759"/>
<name>A0A843V4R2_COLES</name>
<comment type="caution">
    <text evidence="4">The sequence shown here is derived from an EMBL/GenBank/DDBJ whole genome shotgun (WGS) entry which is preliminary data.</text>
</comment>
<dbReference type="PANTHER" id="PTHR47926">
    <property type="entry name" value="PENTATRICOPEPTIDE REPEAT-CONTAINING PROTEIN"/>
    <property type="match status" value="1"/>
</dbReference>
<dbReference type="SMR" id="A0A843V4R2"/>
<dbReference type="NCBIfam" id="TIGR00756">
    <property type="entry name" value="PPR"/>
    <property type="match status" value="3"/>
</dbReference>
<evidence type="ECO:0000259" key="3">
    <source>
        <dbReference type="Pfam" id="PF14432"/>
    </source>
</evidence>
<feature type="domain" description="DYW" evidence="3">
    <location>
        <begin position="491"/>
        <end position="586"/>
    </location>
</feature>
<gene>
    <name evidence="4" type="ORF">Taro_022228</name>
</gene>
<dbReference type="GO" id="GO:0003723">
    <property type="term" value="F:RNA binding"/>
    <property type="evidence" value="ECO:0007669"/>
    <property type="project" value="InterPro"/>
</dbReference>
<dbReference type="PROSITE" id="PS51375">
    <property type="entry name" value="PPR"/>
    <property type="match status" value="2"/>
</dbReference>
<dbReference type="GO" id="GO:0008270">
    <property type="term" value="F:zinc ion binding"/>
    <property type="evidence" value="ECO:0007669"/>
    <property type="project" value="InterPro"/>
</dbReference>
<dbReference type="InterPro" id="IPR032867">
    <property type="entry name" value="DYW_dom"/>
</dbReference>
<sequence>MAQLDAALQRCTAFSHIKQFHAHLLTSGLFQTCPFARTKLVDLCAVSSFGNLGHALAMFAQTRRPTTNDWNAAIRGLAQGEDPVAAVSVFTNMVRLGGRARPDALTCSFALRACARANALREATQLHSRVVRCGLAADFRLQTTIVDAYAKGGDLDAAEKMFDEMDVRDVPTWNALINGFAAGSRPHDALALFRRMHACFMCVPDVVTVLGALAACAQLGDIAEGEEVRAYAKESGLETHVRVRNALMDMYSKCGEVDRAVEVFRGTPATVRSLVSWNTVIMALALHGHGLRALHLFEGMINSRSARPDAVTYLAVLSGCNHAGLVEDGLRVFHSMRQEMVPFNVKHYGCVVDMLGRAGRLHEAYDMVTTMPLPPDVVLWQTLLGACKTHGDIALAEHVSQKLFDMESHGDGDYVLLSNVYAAAERWADVGRVRTAMAERDVRKVPGFSYIRVGGAAHRFLNGGLGEHPQWQEIQRTLDEMRTRVGALGHAAETAGNVLHDVLEEDKEEALWQHSERLAVALGLLVEAAGEGVGKAITVVKNLRICGDCHAVAKLVSRAYGRAVVVRDRARFHRFEGGKCSCGDYW</sequence>